<dbReference type="PANTHER" id="PTHR43787">
    <property type="entry name" value="FEMO COFACTOR BIOSYNTHESIS PROTEIN NIFB-RELATED"/>
    <property type="match status" value="1"/>
</dbReference>
<dbReference type="InterPro" id="IPR058240">
    <property type="entry name" value="rSAM_sf"/>
</dbReference>
<organism evidence="8 9">
    <name type="scientific">Muribaculum gordoncarteri</name>
    <dbReference type="NCBI Taxonomy" id="2530390"/>
    <lineage>
        <taxon>Bacteria</taxon>
        <taxon>Pseudomonadati</taxon>
        <taxon>Bacteroidota</taxon>
        <taxon>Bacteroidia</taxon>
        <taxon>Bacteroidales</taxon>
        <taxon>Muribaculaceae</taxon>
        <taxon>Muribaculum</taxon>
    </lineage>
</organism>
<feature type="domain" description="Radical SAM core" evidence="7">
    <location>
        <begin position="86"/>
        <end position="235"/>
    </location>
</feature>
<dbReference type="InterPro" id="IPR013785">
    <property type="entry name" value="Aldolase_TIM"/>
</dbReference>
<dbReference type="UniPathway" id="UPA00782"/>
<dbReference type="CDD" id="cd01335">
    <property type="entry name" value="Radical_SAM"/>
    <property type="match status" value="1"/>
</dbReference>
<dbReference type="GO" id="GO:0046872">
    <property type="term" value="F:metal ion binding"/>
    <property type="evidence" value="ECO:0007669"/>
    <property type="project" value="UniProtKB-KW"/>
</dbReference>
<accession>A0A4P7VQJ2</accession>
<dbReference type="Pfam" id="PF04055">
    <property type="entry name" value="Radical_SAM"/>
    <property type="match status" value="1"/>
</dbReference>
<dbReference type="InterPro" id="IPR023885">
    <property type="entry name" value="4Fe4S-binding_SPASM_dom"/>
</dbReference>
<reference evidence="8 9" key="1">
    <citation type="submission" date="2019-02" db="EMBL/GenBank/DDBJ databases">
        <title>Isolation and identification of novel species under the genus Muribaculum.</title>
        <authorList>
            <person name="Miyake S."/>
            <person name="Ding Y."/>
            <person name="Low A."/>
            <person name="Soh M."/>
            <person name="Seedorf H."/>
        </authorList>
    </citation>
    <scope>NUCLEOTIDE SEQUENCE [LARGE SCALE GENOMIC DNA]</scope>
    <source>
        <strain evidence="8 9">TLL-A4</strain>
    </source>
</reference>
<dbReference type="EMBL" id="CP039393">
    <property type="protein sequence ID" value="QCD36556.1"/>
    <property type="molecule type" value="Genomic_DNA"/>
</dbReference>
<dbReference type="SFLD" id="SFLDS00029">
    <property type="entry name" value="Radical_SAM"/>
    <property type="match status" value="1"/>
</dbReference>
<dbReference type="NCBIfam" id="TIGR04085">
    <property type="entry name" value="rSAM_more_4Fe4S"/>
    <property type="match status" value="1"/>
</dbReference>
<comment type="cofactor">
    <cofactor evidence="1">
        <name>[4Fe-4S] cluster</name>
        <dbReference type="ChEBI" id="CHEBI:49883"/>
    </cofactor>
</comment>
<keyword evidence="6" id="KW-0411">Iron-sulfur</keyword>
<keyword evidence="3" id="KW-0949">S-adenosyl-L-methionine</keyword>
<dbReference type="Gene3D" id="3.20.20.70">
    <property type="entry name" value="Aldolase class I"/>
    <property type="match status" value="1"/>
</dbReference>
<keyword evidence="2" id="KW-0004">4Fe-4S</keyword>
<evidence type="ECO:0000256" key="5">
    <source>
        <dbReference type="ARBA" id="ARBA00023004"/>
    </source>
</evidence>
<evidence type="ECO:0000256" key="4">
    <source>
        <dbReference type="ARBA" id="ARBA00022723"/>
    </source>
</evidence>
<evidence type="ECO:0000256" key="1">
    <source>
        <dbReference type="ARBA" id="ARBA00001966"/>
    </source>
</evidence>
<name>A0A4P7VQJ2_9BACT</name>
<keyword evidence="5" id="KW-0408">Iron</keyword>
<evidence type="ECO:0000256" key="3">
    <source>
        <dbReference type="ARBA" id="ARBA00022691"/>
    </source>
</evidence>
<evidence type="ECO:0000313" key="9">
    <source>
        <dbReference type="Proteomes" id="UP000297031"/>
    </source>
</evidence>
<dbReference type="Proteomes" id="UP000297031">
    <property type="component" value="Chromosome"/>
</dbReference>
<evidence type="ECO:0000313" key="8">
    <source>
        <dbReference type="EMBL" id="QCD36556.1"/>
    </source>
</evidence>
<keyword evidence="9" id="KW-1185">Reference proteome</keyword>
<evidence type="ECO:0000259" key="7">
    <source>
        <dbReference type="Pfam" id="PF04055"/>
    </source>
</evidence>
<dbReference type="OrthoDB" id="9808591at2"/>
<dbReference type="SFLD" id="SFLDG01067">
    <property type="entry name" value="SPASM/twitch_domain_containing"/>
    <property type="match status" value="1"/>
</dbReference>
<evidence type="ECO:0000256" key="2">
    <source>
        <dbReference type="ARBA" id="ARBA00022485"/>
    </source>
</evidence>
<dbReference type="InterPro" id="IPR007197">
    <property type="entry name" value="rSAM"/>
</dbReference>
<proteinExistence type="predicted"/>
<dbReference type="AlphaFoldDB" id="A0A4P7VQJ2"/>
<dbReference type="PANTHER" id="PTHR43787:SF3">
    <property type="entry name" value="ARYLSULFATASE REGULATORY PROTEIN"/>
    <property type="match status" value="1"/>
</dbReference>
<sequence length="415" mass="47508">MKKSIYNTYLHPTENSTVIYNALTDTTVVIPDKIICDTNILDVNESLLSKLVTEGFIVDDIVDERDEFIKRALTIEKNDTSFHLIINPTINCNFHCWYCYESHIASKMAPEMIERVKSLIDKIINEGKNLTISFFGGEPMLYYNEVMVPILKHAYDKSSEAQIPFSANMTSNGFLLSEKRIKAMKMLNFTGAQITLDGDKDIHNSIRFRHKGDDTFTHIVNNIKLMVKNGMSVTLRVNCSKDNMASIGQIPAYFNELTCDEKKLIRVDLQIVWQDNNRKEIYAYMDNMITAFSNEGIPSAKMDFRSFCYGDIRNSCMINYNGDIYKCTAVDFAKTPRDGYLSSEGEIIWENDSLEKRMASKFKNPNCRHCRIFPLCHGGCTKQSMGSTDYCMHNFDDDEKDSIVTNRILLNVTSC</sequence>
<dbReference type="RefSeq" id="WP_136410960.1">
    <property type="nucleotide sequence ID" value="NZ_CP039393.1"/>
</dbReference>
<protein>
    <submittedName>
        <fullName evidence="8">Radical SAM protein</fullName>
    </submittedName>
</protein>
<dbReference type="KEGG" id="mgod:E7746_12015"/>
<evidence type="ECO:0000256" key="6">
    <source>
        <dbReference type="ARBA" id="ARBA00023014"/>
    </source>
</evidence>
<gene>
    <name evidence="8" type="ORF">E7746_12015</name>
</gene>
<keyword evidence="4" id="KW-0479">Metal-binding</keyword>
<dbReference type="GO" id="GO:0003824">
    <property type="term" value="F:catalytic activity"/>
    <property type="evidence" value="ECO:0007669"/>
    <property type="project" value="InterPro"/>
</dbReference>
<dbReference type="SUPFAM" id="SSF102114">
    <property type="entry name" value="Radical SAM enzymes"/>
    <property type="match status" value="1"/>
</dbReference>
<dbReference type="GO" id="GO:0051539">
    <property type="term" value="F:4 iron, 4 sulfur cluster binding"/>
    <property type="evidence" value="ECO:0007669"/>
    <property type="project" value="UniProtKB-KW"/>
</dbReference>